<feature type="chain" id="PRO_5046380877" description="Secreted protein" evidence="1">
    <location>
        <begin position="25"/>
        <end position="96"/>
    </location>
</feature>
<proteinExistence type="predicted"/>
<keyword evidence="3" id="KW-1185">Reference proteome</keyword>
<feature type="signal peptide" evidence="1">
    <location>
        <begin position="1"/>
        <end position="24"/>
    </location>
</feature>
<evidence type="ECO:0000256" key="1">
    <source>
        <dbReference type="SAM" id="SignalP"/>
    </source>
</evidence>
<keyword evidence="1" id="KW-0732">Signal</keyword>
<gene>
    <name evidence="2" type="ORF">F5050DRAFT_767053</name>
</gene>
<sequence>MDILSVLYYLSFVLLMMPSSYISGCPMDFDIRRRSDKAIYTLMLLHPAWLRPSVRCKASFVENIGSTQFGNITPALTRVSAKSCLKTKFRLEAPQL</sequence>
<organism evidence="2 3">
    <name type="scientific">Lentinula boryana</name>
    <dbReference type="NCBI Taxonomy" id="40481"/>
    <lineage>
        <taxon>Eukaryota</taxon>
        <taxon>Fungi</taxon>
        <taxon>Dikarya</taxon>
        <taxon>Basidiomycota</taxon>
        <taxon>Agaricomycotina</taxon>
        <taxon>Agaricomycetes</taxon>
        <taxon>Agaricomycetidae</taxon>
        <taxon>Agaricales</taxon>
        <taxon>Marasmiineae</taxon>
        <taxon>Omphalotaceae</taxon>
        <taxon>Lentinula</taxon>
    </lineage>
</organism>
<name>A0ABQ8Q311_9AGAR</name>
<comment type="caution">
    <text evidence="2">The sequence shown here is derived from an EMBL/GenBank/DDBJ whole genome shotgun (WGS) entry which is preliminary data.</text>
</comment>
<accession>A0ABQ8Q311</accession>
<reference evidence="2" key="1">
    <citation type="submission" date="2022-08" db="EMBL/GenBank/DDBJ databases">
        <authorList>
            <consortium name="DOE Joint Genome Institute"/>
            <person name="Min B."/>
            <person name="Riley R."/>
            <person name="Sierra-Patev S."/>
            <person name="Naranjo-Ortiz M."/>
            <person name="Looney B."/>
            <person name="Konkel Z."/>
            <person name="Slot J.C."/>
            <person name="Sakamoto Y."/>
            <person name="Steenwyk J.L."/>
            <person name="Rokas A."/>
            <person name="Carro J."/>
            <person name="Camarero S."/>
            <person name="Ferreira P."/>
            <person name="Molpeceres G."/>
            <person name="Ruiz-Duenas F.J."/>
            <person name="Serrano A."/>
            <person name="Henrissat B."/>
            <person name="Drula E."/>
            <person name="Hughes K.W."/>
            <person name="Mata J.L."/>
            <person name="Ishikawa N.K."/>
            <person name="Vargas-Isla R."/>
            <person name="Ushijima S."/>
            <person name="Smith C.A."/>
            <person name="Ahrendt S."/>
            <person name="Andreopoulos W."/>
            <person name="He G."/>
            <person name="Labutti K."/>
            <person name="Lipzen A."/>
            <person name="Ng V."/>
            <person name="Sandor L."/>
            <person name="Barry K."/>
            <person name="Martinez A.T."/>
            <person name="Xiao Y."/>
            <person name="Gibbons J.G."/>
            <person name="Terashima K."/>
            <person name="Hibbett D.S."/>
            <person name="Grigoriev I.V."/>
        </authorList>
    </citation>
    <scope>NUCLEOTIDE SEQUENCE</scope>
    <source>
        <strain evidence="2">TFB10827</strain>
    </source>
</reference>
<evidence type="ECO:0008006" key="4">
    <source>
        <dbReference type="Google" id="ProtNLM"/>
    </source>
</evidence>
<protein>
    <recommendedName>
        <fullName evidence="4">Secreted protein</fullName>
    </recommendedName>
</protein>
<evidence type="ECO:0000313" key="2">
    <source>
        <dbReference type="EMBL" id="KAJ3993145.1"/>
    </source>
</evidence>
<dbReference type="Proteomes" id="UP001163828">
    <property type="component" value="Unassembled WGS sequence"/>
</dbReference>
<evidence type="ECO:0000313" key="3">
    <source>
        <dbReference type="Proteomes" id="UP001163828"/>
    </source>
</evidence>
<dbReference type="EMBL" id="MU790788">
    <property type="protein sequence ID" value="KAJ3993145.1"/>
    <property type="molecule type" value="Genomic_DNA"/>
</dbReference>